<comment type="caution">
    <text evidence="3">The sequence shown here is derived from an EMBL/GenBank/DDBJ whole genome shotgun (WGS) entry which is preliminary data.</text>
</comment>
<sequence>MRGRRWSVLVQGVLLVSPILPMVLLAHPTPQDTHQEGHHSQQDTPYYQPTRDNNAGLELQSQHNTQQQQQQQQQHHTQQNTYDHLQPQLQPIYKPQSEPQSQQNPHNPSQPHQLQPVYKPPQPQTQQKTHNPPHDDTPPQQQQEHHKLTIQDTLLQEPQRQEEKDDSGEAEVQSRQLTQQHQNEQILTVADALQKLPQILPNFNNLHTNNDLNYNNYHQQLVAPNLNPYGIFGEVLQGGVTIRHFLQVLHDNGILDPQWSVWLDYLEVMGHELMETDIVKFLIYRNLTTEYDDEMHTTLTTSLLDPIGKFIWNIYEGIRYVMQGYSIFDWWDRSTTDFQRWENTTQPPFNLTEELEALTTIHEVEDPANPKLPLGVISIQEYDPYVVGVNALMALGWKMLFCEYEVWCFVGM</sequence>
<feature type="compositionally biased region" description="Low complexity" evidence="1">
    <location>
        <begin position="95"/>
        <end position="117"/>
    </location>
</feature>
<protein>
    <submittedName>
        <fullName evidence="3">Uncharacterized protein</fullName>
    </submittedName>
</protein>
<feature type="chain" id="PRO_5041980532" evidence="2">
    <location>
        <begin position="27"/>
        <end position="412"/>
    </location>
</feature>
<organism evidence="3 4">
    <name type="scientific">Petrolisthes cinctipes</name>
    <name type="common">Flat porcelain crab</name>
    <dbReference type="NCBI Taxonomy" id="88211"/>
    <lineage>
        <taxon>Eukaryota</taxon>
        <taxon>Metazoa</taxon>
        <taxon>Ecdysozoa</taxon>
        <taxon>Arthropoda</taxon>
        <taxon>Crustacea</taxon>
        <taxon>Multicrustacea</taxon>
        <taxon>Malacostraca</taxon>
        <taxon>Eumalacostraca</taxon>
        <taxon>Eucarida</taxon>
        <taxon>Decapoda</taxon>
        <taxon>Pleocyemata</taxon>
        <taxon>Anomura</taxon>
        <taxon>Galatheoidea</taxon>
        <taxon>Porcellanidae</taxon>
        <taxon>Petrolisthes</taxon>
    </lineage>
</organism>
<evidence type="ECO:0000313" key="4">
    <source>
        <dbReference type="Proteomes" id="UP001286313"/>
    </source>
</evidence>
<accession>A0AAE1FUR6</accession>
<reference evidence="3" key="1">
    <citation type="submission" date="2023-10" db="EMBL/GenBank/DDBJ databases">
        <title>Genome assemblies of two species of porcelain crab, Petrolisthes cinctipes and Petrolisthes manimaculis (Anomura: Porcellanidae).</title>
        <authorList>
            <person name="Angst P."/>
        </authorList>
    </citation>
    <scope>NUCLEOTIDE SEQUENCE</scope>
    <source>
        <strain evidence="3">PB745_01</strain>
        <tissue evidence="3">Gill</tissue>
    </source>
</reference>
<evidence type="ECO:0000313" key="3">
    <source>
        <dbReference type="EMBL" id="KAK3879931.1"/>
    </source>
</evidence>
<keyword evidence="2" id="KW-0732">Signal</keyword>
<feature type="compositionally biased region" description="Basic and acidic residues" evidence="1">
    <location>
        <begin position="132"/>
        <end position="149"/>
    </location>
</feature>
<feature type="compositionally biased region" description="Polar residues" evidence="1">
    <location>
        <begin position="42"/>
        <end position="53"/>
    </location>
</feature>
<proteinExistence type="predicted"/>
<feature type="signal peptide" evidence="2">
    <location>
        <begin position="1"/>
        <end position="26"/>
    </location>
</feature>
<feature type="region of interest" description="Disordered" evidence="1">
    <location>
        <begin position="94"/>
        <end position="182"/>
    </location>
</feature>
<dbReference type="EMBL" id="JAWQEG010001377">
    <property type="protein sequence ID" value="KAK3879931.1"/>
    <property type="molecule type" value="Genomic_DNA"/>
</dbReference>
<feature type="compositionally biased region" description="Low complexity" evidence="1">
    <location>
        <begin position="62"/>
        <end position="81"/>
    </location>
</feature>
<dbReference type="Proteomes" id="UP001286313">
    <property type="component" value="Unassembled WGS sequence"/>
</dbReference>
<keyword evidence="4" id="KW-1185">Reference proteome</keyword>
<evidence type="ECO:0000256" key="2">
    <source>
        <dbReference type="SAM" id="SignalP"/>
    </source>
</evidence>
<feature type="compositionally biased region" description="Polar residues" evidence="1">
    <location>
        <begin position="173"/>
        <end position="182"/>
    </location>
</feature>
<gene>
    <name evidence="3" type="ORF">Pcinc_015543</name>
</gene>
<dbReference type="AlphaFoldDB" id="A0AAE1FUR6"/>
<evidence type="ECO:0000256" key="1">
    <source>
        <dbReference type="SAM" id="MobiDB-lite"/>
    </source>
</evidence>
<feature type="region of interest" description="Disordered" evidence="1">
    <location>
        <begin position="30"/>
        <end position="82"/>
    </location>
</feature>
<name>A0AAE1FUR6_PETCI</name>